<comment type="caution">
    <text evidence="1">The sequence shown here is derived from an EMBL/GenBank/DDBJ whole genome shotgun (WGS) entry which is preliminary data.</text>
</comment>
<accession>A0A396HJX6</accession>
<proteinExistence type="predicted"/>
<reference evidence="1" key="1">
    <citation type="journal article" date="2018" name="Nat. Plants">
        <title>Whole-genome landscape of Medicago truncatula symbiotic genes.</title>
        <authorList>
            <person name="Pecrix Y."/>
            <person name="Gamas P."/>
            <person name="Carrere S."/>
        </authorList>
    </citation>
    <scope>NUCLEOTIDE SEQUENCE</scope>
    <source>
        <tissue evidence="1">Leaves</tissue>
    </source>
</reference>
<name>A0A396HJX6_MEDTR</name>
<dbReference type="EMBL" id="PSQE01000005">
    <property type="protein sequence ID" value="RHN53586.1"/>
    <property type="molecule type" value="Genomic_DNA"/>
</dbReference>
<dbReference type="Proteomes" id="UP000265566">
    <property type="component" value="Chromosome 5"/>
</dbReference>
<sequence>MIWEAVVWVFWNARNDCIFNNVNARWEEVVEEVKVLTWRWMLSRSNTPACLYYEWSWCPESVS</sequence>
<protein>
    <submittedName>
        <fullName evidence="1">Uncharacterized protein</fullName>
    </submittedName>
</protein>
<dbReference type="Gramene" id="rna28510">
    <property type="protein sequence ID" value="RHN53586.1"/>
    <property type="gene ID" value="gene28510"/>
</dbReference>
<evidence type="ECO:0000313" key="1">
    <source>
        <dbReference type="EMBL" id="RHN53586.1"/>
    </source>
</evidence>
<gene>
    <name evidence="1" type="ORF">MtrunA17_Chr5g0397461</name>
</gene>
<organism evidence="1">
    <name type="scientific">Medicago truncatula</name>
    <name type="common">Barrel medic</name>
    <name type="synonym">Medicago tribuloides</name>
    <dbReference type="NCBI Taxonomy" id="3880"/>
    <lineage>
        <taxon>Eukaryota</taxon>
        <taxon>Viridiplantae</taxon>
        <taxon>Streptophyta</taxon>
        <taxon>Embryophyta</taxon>
        <taxon>Tracheophyta</taxon>
        <taxon>Spermatophyta</taxon>
        <taxon>Magnoliopsida</taxon>
        <taxon>eudicotyledons</taxon>
        <taxon>Gunneridae</taxon>
        <taxon>Pentapetalae</taxon>
        <taxon>rosids</taxon>
        <taxon>fabids</taxon>
        <taxon>Fabales</taxon>
        <taxon>Fabaceae</taxon>
        <taxon>Papilionoideae</taxon>
        <taxon>50 kb inversion clade</taxon>
        <taxon>NPAAA clade</taxon>
        <taxon>Hologalegina</taxon>
        <taxon>IRL clade</taxon>
        <taxon>Trifolieae</taxon>
        <taxon>Medicago</taxon>
    </lineage>
</organism>
<dbReference type="AlphaFoldDB" id="A0A396HJX6"/>